<gene>
    <name evidence="1" type="ordered locus">Pput_4119</name>
</gene>
<dbReference type="HOGENOM" id="CLU_196796_0_0_6"/>
<proteinExistence type="predicted"/>
<accession>A5W7Y3</accession>
<evidence type="ECO:0000313" key="1">
    <source>
        <dbReference type="EMBL" id="ABQ80243.1"/>
    </source>
</evidence>
<dbReference type="AlphaFoldDB" id="A5W7Y3"/>
<dbReference type="KEGG" id="ppf:Pput_4119"/>
<organism evidence="1">
    <name type="scientific">Pseudomonas putida (strain ATCC 700007 / DSM 6899 / JCM 31910 / BCRC 17059 / LMG 24140 / F1)</name>
    <dbReference type="NCBI Taxonomy" id="351746"/>
    <lineage>
        <taxon>Bacteria</taxon>
        <taxon>Pseudomonadati</taxon>
        <taxon>Pseudomonadota</taxon>
        <taxon>Gammaproteobacteria</taxon>
        <taxon>Pseudomonadales</taxon>
        <taxon>Pseudomonadaceae</taxon>
        <taxon>Pseudomonas</taxon>
    </lineage>
</organism>
<sequence length="79" mass="8619">MGAPPGANGSTSGRRLPMSEHVISLLEQMLEEQKRQTSLLQQIAAQSQSLIEVMAEEEEGCNEAQLLTYLSGSPIQRGY</sequence>
<name>A5W7Y3_PSEP1</name>
<reference evidence="1" key="1">
    <citation type="submission" date="2007-05" db="EMBL/GenBank/DDBJ databases">
        <title>Complete sequence of Pseudomonas putida F1.</title>
        <authorList>
            <consortium name="US DOE Joint Genome Institute"/>
            <person name="Copeland A."/>
            <person name="Lucas S."/>
            <person name="Lapidus A."/>
            <person name="Barry K."/>
            <person name="Detter J.C."/>
            <person name="Glavina del Rio T."/>
            <person name="Hammon N."/>
            <person name="Israni S."/>
            <person name="Dalin E."/>
            <person name="Tice H."/>
            <person name="Pitluck S."/>
            <person name="Chain P."/>
            <person name="Malfatti S."/>
            <person name="Shin M."/>
            <person name="Vergez L."/>
            <person name="Schmutz J."/>
            <person name="Larimer F."/>
            <person name="Land M."/>
            <person name="Hauser L."/>
            <person name="Kyrpides N."/>
            <person name="Lykidis A."/>
            <person name="Parales R."/>
            <person name="Richardson P."/>
        </authorList>
    </citation>
    <scope>NUCLEOTIDE SEQUENCE [LARGE SCALE GENOMIC DNA]</scope>
    <source>
        <strain evidence="1">F1</strain>
    </source>
</reference>
<dbReference type="EMBL" id="CP000712">
    <property type="protein sequence ID" value="ABQ80243.1"/>
    <property type="molecule type" value="Genomic_DNA"/>
</dbReference>
<protein>
    <submittedName>
        <fullName evidence="1">Uncharacterized protein</fullName>
    </submittedName>
</protein>